<dbReference type="OrthoDB" id="191057at2759"/>
<evidence type="ECO:0008006" key="3">
    <source>
        <dbReference type="Google" id="ProtNLM"/>
    </source>
</evidence>
<organism evidence="2">
    <name type="scientific">Aphanomyces stellatus</name>
    <dbReference type="NCBI Taxonomy" id="120398"/>
    <lineage>
        <taxon>Eukaryota</taxon>
        <taxon>Sar</taxon>
        <taxon>Stramenopiles</taxon>
        <taxon>Oomycota</taxon>
        <taxon>Saprolegniomycetes</taxon>
        <taxon>Saprolegniales</taxon>
        <taxon>Verrucalvaceae</taxon>
        <taxon>Aphanomyces</taxon>
    </lineage>
</organism>
<evidence type="ECO:0000256" key="1">
    <source>
        <dbReference type="SAM" id="SignalP"/>
    </source>
</evidence>
<sequence length="6385" mass="668055">MPTTTRSLSSLLFISLTWLGLVDAASSSALQFLPVLPTGLVLQEDVVANISTIQLDTANVDPTIPIYVVVSAQHGAFTVDDVLAYAQARVFCTTPASFASSRVSKLVFEATVATTNTILGSLTYLAPPHYHFDYTATVPCLQPSQSPEFIQVDVLESALLPAAARLPCDVASSSELDPAAVRVQVPVAIAAINAPPTFVHLPSTPLVLPSSSCTTFPATVADIDVAEVPNRGGVLRLTLTSLTDLTLSFAVRDAVYCGVAILQKTVVSENATQIVATALTLQAPPAGLNAFLPHLQLCVHANTSLTLLLDDRGGCGSSGLPATTAATLVLQVPSSLPPVATAPPPVVMPASLVVPDSTLATPLGVMLPPGTSGTIEATGGGAIGIVAVSSTPVVTRQTFAQTLTLSTTTLDVRQTITLSAPFAKEVQLLTAQATQGTPITESAVQLSLAYNGVTSSAIVDLTLVSAPELAAALTQQLINAGEVVVTGPTSLDAFGSVTWAVTFQTLATVPSAGSIPLLTATPIQFPLGTTYITRQTAGTQVAPAWTLTVQGTAGGTFVLDIAGTCTTPWPAFTTAPLAYQATVAQVQAALQAHHAIDQVTVTAVGASSYRLVFWTNVESTCRAGLVLTPRYFLGGCMTCAAGITSATITPSTVASQEMQQSDTWRLVSPLTGPTPWLSVFAGPNALQSVLPDGVALSTTQCNGLVCVWNLAYTGPLVTVEVGSANMQLGVEVVQAQPKPWSQGQMVVGKHWSIPATASDAALSRALSQWCRCAMTATSQSQTATSIVWTVTSSAPTPLDVRASDKATWMQTTVSPITSSQVPAVEHHLRLSYTPPPVSVIAQQTIACNAVGGTFTVQFQGERTAALPFNASPLQLQQALATLSTLSNVYVPPSGASVCAPSGPPVVVWFGTPGIQTLTLQSRIQPSVQALTWTNPAATNLFVSVQFTYGGVLATTTLQLAADRTPASALALQTQLAGLVNAGSVVVSPVVASSVVQTFTWWITFTSLHGPSVPLLTLQNNTAAVAITQVQPNTRQNTQVRLTTRYDARPAFGSFRLNVTSGSATTTTAALLPFGATASALQSALQAIPWLGLVAVSTVSTPSSTQYTLTFLTNADPNLTVQFAWNDSSPDTTCIDCTAPSAAYTLTADPPMQATVVYTADLPFPSASFQVSVNGGATTAPLSVTSSASTLQMALQLLFAPTSSTSSSAWLQVAALPPVAGQSSTVGWTITYASAAALPAWSVTPTLPDILALWTTVQTPQPGFLGPPPLLVLQPTALLFPPPATSLPIATVTTSVIGVVTDVPNHILQLCTVCTSVAAQQQILVTAAASLGGALHVLLQGQSVLLPLAATQAQAMLLLNTLAKVTSVVITAVAGTSVQYLVTFDSSVGVIPPLLTSIESVTGTGPLASSVTVVNPGNAVGGAFGVVVNGQPAVVSVRTDVSAPALQQTLGAAMTTTTAALLAVSKTLGPAATACWRLTFSAPVDVGIVRPATTNAAAAGLTGQDADVSIQIVQAMPAFRLQLTDGTTAPPLALQHVTATQLQQVLQTTWPTAFPDVVVTNPSANQYYVSNYSISTLLQIAPGPTPTMTLMRFYTGLIRVASTALVALAYQPVRLQAQASLDTIVAAWDSSTGLVQTTTVFVPSPATGAVYVAASRGTTVDLSPSSTRVSTLASVQYMAVASLNATIPILATTSIAHATLVVTGATISSPSSSSSTTQLQWTNVSPDAITQALQLAMIQPQLATASTVVQAHVVQLNLTIRPTNSVFVLSFGTPHGTISGQFQLLVQLAGTTCTSLPIVYSPTATTLQATFDDMQTRCGGGGVPSIQKITITYPIPVAQVQSTSGQWVWSINGVRTPALSIAVTAAALQSALRVASASSTLTVALVSIDVYTMQYQVQSALPVVIASSAWTTTAGAVNIVTSQPASTAWQLNVAVQCGTPTSANLACTLQFLNDVPTQVTVAANQLTSDLTPTTQPQIQVQAAPPPPLQLFAEGTLLDLQNVQGSLGALAQDVHVTLTSSSITSASPTSTYTITYTRATPLSFHVQPMDAYDLTTQVLSPGQLAYRGSLALVVDSLPPLTLQLRLPPPPSPPPVTPVYLPPLVAPVSLNYTGSTPPLTVLPGQSIRLALSISLNPCTFVQMSLNTTGGGMLWFDQARRYHVQYIVGQKEGNATLLLQSTCTNLQKALQGLYYTASATFVGQDTLRFQVNTSAVLQIVVHVPLTLSPPQLSPGAPPTIHATEDTAFSLANFSIVQSPTTPATCHSRLVVTCAVEQGLLHQPAGGAATLQLHAAPSQTAVSLAGVSYTPRLHFAGIDMLSIEAVQTTTCDANASATATTSATLEIPILVEPVPDPIELVWPSPQPFPVASAGGPTPLPPIQLVSVDATVAFFPTAYMVALNATTLSQGAHIVFGSLQQSTVVASVADASTYLTQLVYTPPSSSLLAMNDVVFISAHAYGSTMPPTTISLNVSLAPSLPTKCVALTVAVVDAMEDTVVNLMPLVSTTHSTLVATLGVKQGWLSHGGGTWAKQLSIAGHELLYKPPTHFFGEDWLTITCTVVDSSMITSAPPPLVLPVAVHPVNNPPVWVINTTSIITATSTGICSWSIQDIDPSDSYRVTFVSAMGSFTLPRLVPGIYIESRGPMSVQFQGSLINVNQLLQSCSVTFQPNITTGLAAVQACVTELTGQQTSALPTCATVNVTVVAPPPPPLPRLQFTKRWVGVEDTPGPILGLRFAPTSTPSTQSITLDFDAAKGVVEIHAWGVACVQQLSSSTIAGDVSCLSTILASNASIWYHPHANTNGYDTVVITYALDQELALPVYVAPVLDLPQWRWTPTPANSNTANWQVAKANQSSMALTSIGNLTLVNGENETKFDVDIYIQTGQLGYAMVAGLYYPIRQDNHSLTYTPIVYNVQDTLLVEVANASSTWTIPITVLPEPLYLQVLYPTLASSVVPLQVGAAQTLALPPIALLGSPDDVTFWNVIVTCQFGQIIASNRTVQSATWRDRSYALNESLASLVYVAPMTPVLDVVTVHLWDSALLTVVNTVTIFVQTIPVRVPFTLTCPPSINTTEGVILSLAGLFALASLPDNATPMQVTVDVNKSSSALQLAMQPSLQLNTLAWTRRVWFQGAVPAIASALALTLSLNANASDVLHVDVATSWTHASCSVPIYVAPINHVPVIQTSRQPWRLVVLDTDAATYPTANVTVVVTATTTTFHFASVDAVVVVNATAASNTTYSAIAFDASLAAANHLLATLTCTEGYGGVVVTVDDHGHNYPAFTALQTSTFVTCPNATASATLALGPASGPACVAGLLCSLPSLRMTSASLSQVYRVTAKATLGFVPEIQTVHTSVDEPLNHMFEIAFMSTPVSASTQLTLTVTWQASGAATANTASITWSALAVATTLEEVRGAGPGGDLGESVQSKLQQLLPLQVHVQYGTTTQWIIEVLNENPRIPSARLTRWSIDLALASTTNGLVASIWTSQPSAIVSGSFALSFAGATTGPLECDSTAADVLSQLEALPTVELVAVTRSAVPDASGGYTWSITFLQPANDMPLLVANATRLRPTPMTLLGVGNISVGSQAQVSVTRVQAGMGQPPAAYRLNLSATHVDLAFDIAVQSPVPMAFTLAMGATISASIQFNAVAQSADEGADQSLGGRVGESIQAKLTPLFPPTATIAVVRTSTAANAYAWHVVIGHASATQLLPTVATTTCGSVAACSVQVTLTQAPNALGGSFALAVGGNTTSALAVGSTAAQVTAAVAALPWVSQHATFVVRSSSSDLQLGQELAIVFLTVDQPTPPLVVHPVGLTGLGAFANLTQVLWDAAVAWNLPPESRTVSLYQRNVGSSLVLQGSILSLKTALTKVQFQSTTWFGTLQFTLQIQAVDSLDIATTPSTALSVVVPVSPTLAPPLSLVLDTLTTYEDVVYQFVGLHLVTTAASLPYAAVNLTLTVDHGVLYVNGPSTAATASSSIVVAAAVAVVPSILHSLLYFPPPNYHGRVQLVATHRDQPAQVFRFDVLPVNDPPLLHIHGSIEGPFATSQFPVFAMAAPQDTLVTFPSLLSIEDVDAVFYEAYSPVLTLTVQTPAGELSFGVLEALAVVTNTPTQIVLHGTLARLNTALQSLMYRPPQGLVGSTRLTLVVQDLVDGRALQHRRQLAIEFTEVWTLPKLRIGQLQYNALEDVALALSDIQIDAPPPPPVPFSSAFTVSYLVRTQALQPDTHSGPWAIDNDWRMKSIDSTGATPQWFCSFQSRLFFAATSATVGRELFVSDGGAVTTVFADLNPGTADSSPKYLTVFQGNIYFQARGLDLSYQLTAPGVGCAGQRTSSAAPDVLYVVAQSNTWTPSQVFDCPAGYAWMTTAQGQQRFTGGASALPPFVYWNQCGWSDFVFQGSSRKYFRFADSAVTNGYKHAGRPDAYPVEYSALTTEFAGIVCVQMAPTGAAAPLPSVLWQVNGASSLVSKVDTSGVGAYTSPRFLTTLTTSPWLIFQATSLATGAELYRTNGLTTYVDDLYLGPLSAAPSNFTEFQGRVVFAATSDLGRELWASTSSIVVNGPGWRYAPVADLAPGSASSAPQDLVVCNGLLFFTADDGGVHGREVWTWDGVHAPQLVLDLFPGSTSSDPAELVAYNGNVYFRAQASLATGYELYSTNGVGITLVKDIALGAGSSYPSFLTVQSSVRNSVLQTVLVFCVRPTSTQCLWYTSSGTTATTMPLVDSTAASFSILPDSFQVGTFQGSMVYAVARVPPTPTSPPPTPPTATALRLEIAASLGTLTLDLFSAPALVVASSPSHYVLQGSATALNQALTNMVFLGPLNYHSTWRAPLVQLQFNLSARALSSTATAFIFVHAVDDPPVWTVPQSTYVPTAASTADNLSPMVQSVAPFTLAEDTTWVFPPLGLRAVDCVNGDFASPSRLLIASTAYWDTCVVTVTLTVAHGILSGVGPSISSSTVTLQGSVPLLNQQLQSVQYTPAPNFFGADALTLTATLVQTSTVVLPLVVTSVNDVPYISLASDYVEAWEDKVLVLSGLVAHDDDGDALQVTLTTTYGSLDLLYSMDVALTTPARGARLVFTGSLAQVNTALANLSYVSGRDWNSDIGDAYDSVELRVVDVPAGASSITTLTIRVWPTPDPIVIALPQAGAATANVVARPSTLSIAGLEDTPLSLANVAVSSVDADPAASVVTLSLFVLHGALALPPTAGVLLHSPAPSMATLQGSYSRVNAALASLVYTGVRDFAGQDTLTITANAVDGGGVASLPATRQVTLVIEQRNDPPVWSAAAAATYFVDLSTWQAGLHLPNVSFVDVDASTSVLELSLDVKDGAVTLAPDAAVAIVHGSGMHDTYLVVRGTQVVLNAALAGLVFELDGSAFDGQSYDMLLTKRPQIRLTIDDLGNTGFGGPNLVSTVVSIQVVSRQNQPPIWSSLLSLPLVALEDVRLPFAGLLHVTDPDVNLAFGSIMQLNVACRVGQVILSSHVGLTPIGATNTTSFAVQGSLEHINHALESSYYLGPPDWYGQDQVTLTIDDMGFSGSGGPQSARLVVPMVVRGVCDGPSWVPPSSPTFLQVYEDQSLVLHLLALADPDATSLGLTRVLSVHVAVRFGGFLLASTRGLHITNAVVHDSLPPYFASAASLQGTIADVNLALQGLIYKPAVHWSSHTPTDGKLQYDSLTATLQGVACDTITLTDALTLQIHVAPVNNPPTLALPSQLRTAEDTPLSLGPINIDDVDSPILQVSIACTHGVISLSNPTTGSFWTQAGNATGDVAIVVHASVATLQSTALVFTPAATFYGLATVLVTVSDFFANTSALVSIQVDAVMTPMQILVPPMTMQLAPARSLRIPNVLLPPLLEPWTVYAPPSPSRLFKSEMTNPDTYAGPWGAGTDWRNLELSPTASRPTFFTSFRGRMIFQATDTVAGSELWQSDGQTTMRVADMMPGPASATPTHLMVFSTDSKLYFAADGIDTSWQIPSYLADTCQGFRQSTFHGGKVAFMVAATTLWDPNAVYDCPAGYQWATTDDAISLFPGTQGGSTDSPEPLTYVDQCGWLGYTWGSHDRRCFRFADSATSGACKHAGKRESFRVEVDFATTDFAGVVCVQASTNPSPHGRELWSYDGTTTTRIADLNPGPAGSNPAYLTDFRHMIVFQATDHDHGVELWSYDGVHPPTLAADIASGNSSSHPKYLTFHPASNWLFFSAETAALGAELWRYDGTFVDLVSDICVGACSSQPQSLVVLNTWLLFQANDGVHGAELWKSNGVVTALVADVYAGAIGSDPMGLTVYNGKVYFSASNGIVGRELYATDGTTTTLLADLASGFPGSNPSYLTVASPGTRSSMSVAPLLVFVANTPDSSLWSYDGVSSPQLLVASVYVDVAAMAQMPPPISLGVNGHTLYYPATSAGTTPTTA</sequence>
<feature type="chain" id="PRO_5025570062" description="YHYH domain-containing protein" evidence="1">
    <location>
        <begin position="25"/>
        <end position="6385"/>
    </location>
</feature>
<name>A0A6A4YBU7_9STRA</name>
<proteinExistence type="predicted"/>
<keyword evidence="1" id="KW-0732">Signal</keyword>
<comment type="caution">
    <text evidence="2">The sequence shown here is derived from an EMBL/GenBank/DDBJ whole genome shotgun (WGS) entry which is preliminary data.</text>
</comment>
<protein>
    <recommendedName>
        <fullName evidence="3">YHYH domain-containing protein</fullName>
    </recommendedName>
</protein>
<feature type="non-terminal residue" evidence="2">
    <location>
        <position position="6385"/>
    </location>
</feature>
<dbReference type="EMBL" id="VJMH01005704">
    <property type="protein sequence ID" value="KAF0693387.1"/>
    <property type="molecule type" value="Genomic_DNA"/>
</dbReference>
<accession>A0A6A4YBU7</accession>
<gene>
    <name evidence="2" type="ORF">As57867_015584</name>
</gene>
<reference evidence="2" key="1">
    <citation type="submission" date="2019-06" db="EMBL/GenBank/DDBJ databases">
        <title>Genomics analysis of Aphanomyces spp. identifies a new class of oomycete effector associated with host adaptation.</title>
        <authorList>
            <person name="Gaulin E."/>
        </authorList>
    </citation>
    <scope>NUCLEOTIDE SEQUENCE</scope>
    <source>
        <strain evidence="2">CBS 578.67</strain>
    </source>
</reference>
<feature type="signal peptide" evidence="1">
    <location>
        <begin position="1"/>
        <end position="24"/>
    </location>
</feature>
<dbReference type="SUPFAM" id="SSF63825">
    <property type="entry name" value="YWTD domain"/>
    <property type="match status" value="1"/>
</dbReference>
<evidence type="ECO:0000313" key="2">
    <source>
        <dbReference type="EMBL" id="KAF0693387.1"/>
    </source>
</evidence>